<dbReference type="PROSITE" id="PS51257">
    <property type="entry name" value="PROKAR_LIPOPROTEIN"/>
    <property type="match status" value="1"/>
</dbReference>
<proteinExistence type="predicted"/>
<gene>
    <name evidence="2" type="ORF">A2W18_03440</name>
</gene>
<accession>A0A1F6VK65</accession>
<organism evidence="2 3">
    <name type="scientific">Candidatus Muproteobacteria bacterium RBG_16_60_9</name>
    <dbReference type="NCBI Taxonomy" id="1817755"/>
    <lineage>
        <taxon>Bacteria</taxon>
        <taxon>Pseudomonadati</taxon>
        <taxon>Pseudomonadota</taxon>
        <taxon>Candidatus Muproteobacteria</taxon>
    </lineage>
</organism>
<dbReference type="Proteomes" id="UP000179076">
    <property type="component" value="Unassembled WGS sequence"/>
</dbReference>
<keyword evidence="1" id="KW-0732">Signal</keyword>
<comment type="caution">
    <text evidence="2">The sequence shown here is derived from an EMBL/GenBank/DDBJ whole genome shotgun (WGS) entry which is preliminary data.</text>
</comment>
<feature type="chain" id="PRO_5009527278" evidence="1">
    <location>
        <begin position="21"/>
        <end position="111"/>
    </location>
</feature>
<evidence type="ECO:0000313" key="2">
    <source>
        <dbReference type="EMBL" id="OGI70040.1"/>
    </source>
</evidence>
<dbReference type="AlphaFoldDB" id="A0A1F6VK65"/>
<name>A0A1F6VK65_9PROT</name>
<feature type="signal peptide" evidence="1">
    <location>
        <begin position="1"/>
        <end position="20"/>
    </location>
</feature>
<sequence length="111" mass="12716">MGVGKLLLFALLAVVLAACSAKPFEYRSQTEIPEGPGMFTTKEGAVVLYSDKDTKTARTAAAAPAPADYREFQDFREFKRWREANRDSAEYREFRDWQEWKAFRAGKERAQ</sequence>
<reference evidence="2 3" key="1">
    <citation type="journal article" date="2016" name="Nat. Commun.">
        <title>Thousands of microbial genomes shed light on interconnected biogeochemical processes in an aquifer system.</title>
        <authorList>
            <person name="Anantharaman K."/>
            <person name="Brown C.T."/>
            <person name="Hug L.A."/>
            <person name="Sharon I."/>
            <person name="Castelle C.J."/>
            <person name="Probst A.J."/>
            <person name="Thomas B.C."/>
            <person name="Singh A."/>
            <person name="Wilkins M.J."/>
            <person name="Karaoz U."/>
            <person name="Brodie E.L."/>
            <person name="Williams K.H."/>
            <person name="Hubbard S.S."/>
            <person name="Banfield J.F."/>
        </authorList>
    </citation>
    <scope>NUCLEOTIDE SEQUENCE [LARGE SCALE GENOMIC DNA]</scope>
</reference>
<dbReference type="EMBL" id="MFSP01000008">
    <property type="protein sequence ID" value="OGI70040.1"/>
    <property type="molecule type" value="Genomic_DNA"/>
</dbReference>
<evidence type="ECO:0000313" key="3">
    <source>
        <dbReference type="Proteomes" id="UP000179076"/>
    </source>
</evidence>
<protein>
    <submittedName>
        <fullName evidence="2">Uncharacterized protein</fullName>
    </submittedName>
</protein>
<evidence type="ECO:0000256" key="1">
    <source>
        <dbReference type="SAM" id="SignalP"/>
    </source>
</evidence>